<feature type="region of interest" description="Disordered" evidence="1">
    <location>
        <begin position="136"/>
        <end position="157"/>
    </location>
</feature>
<reference evidence="3 5" key="1">
    <citation type="journal article" date="2012" name="Nature">
        <title>Algal genomes reveal evolutionary mosaicism and the fate of nucleomorphs.</title>
        <authorList>
            <consortium name="DOE Joint Genome Institute"/>
            <person name="Curtis B.A."/>
            <person name="Tanifuji G."/>
            <person name="Burki F."/>
            <person name="Gruber A."/>
            <person name="Irimia M."/>
            <person name="Maruyama S."/>
            <person name="Arias M.C."/>
            <person name="Ball S.G."/>
            <person name="Gile G.H."/>
            <person name="Hirakawa Y."/>
            <person name="Hopkins J.F."/>
            <person name="Kuo A."/>
            <person name="Rensing S.A."/>
            <person name="Schmutz J."/>
            <person name="Symeonidi A."/>
            <person name="Elias M."/>
            <person name="Eveleigh R.J."/>
            <person name="Herman E.K."/>
            <person name="Klute M.J."/>
            <person name="Nakayama T."/>
            <person name="Obornik M."/>
            <person name="Reyes-Prieto A."/>
            <person name="Armbrust E.V."/>
            <person name="Aves S.J."/>
            <person name="Beiko R.G."/>
            <person name="Coutinho P."/>
            <person name="Dacks J.B."/>
            <person name="Durnford D.G."/>
            <person name="Fast N.M."/>
            <person name="Green B.R."/>
            <person name="Grisdale C.J."/>
            <person name="Hempel F."/>
            <person name="Henrissat B."/>
            <person name="Hoppner M.P."/>
            <person name="Ishida K."/>
            <person name="Kim E."/>
            <person name="Koreny L."/>
            <person name="Kroth P.G."/>
            <person name="Liu Y."/>
            <person name="Malik S.B."/>
            <person name="Maier U.G."/>
            <person name="McRose D."/>
            <person name="Mock T."/>
            <person name="Neilson J.A."/>
            <person name="Onodera N.T."/>
            <person name="Poole A.M."/>
            <person name="Pritham E.J."/>
            <person name="Richards T.A."/>
            <person name="Rocap G."/>
            <person name="Roy S.W."/>
            <person name="Sarai C."/>
            <person name="Schaack S."/>
            <person name="Shirato S."/>
            <person name="Slamovits C.H."/>
            <person name="Spencer D.F."/>
            <person name="Suzuki S."/>
            <person name="Worden A.Z."/>
            <person name="Zauner S."/>
            <person name="Barry K."/>
            <person name="Bell C."/>
            <person name="Bharti A.K."/>
            <person name="Crow J.A."/>
            <person name="Grimwood J."/>
            <person name="Kramer R."/>
            <person name="Lindquist E."/>
            <person name="Lucas S."/>
            <person name="Salamov A."/>
            <person name="McFadden G.I."/>
            <person name="Lane C.E."/>
            <person name="Keeling P.J."/>
            <person name="Gray M.W."/>
            <person name="Grigoriev I.V."/>
            <person name="Archibald J.M."/>
        </authorList>
    </citation>
    <scope>NUCLEOTIDE SEQUENCE</scope>
    <source>
        <strain evidence="3 5">CCMP2712</strain>
    </source>
</reference>
<gene>
    <name evidence="3" type="ORF">GUITHDRAFT_105503</name>
</gene>
<feature type="compositionally biased region" description="Low complexity" evidence="1">
    <location>
        <begin position="192"/>
        <end position="204"/>
    </location>
</feature>
<dbReference type="PaxDb" id="55529-EKX48879"/>
<dbReference type="HOGENOM" id="CLU_329688_0_0_1"/>
<feature type="domain" description="PDZ" evidence="2">
    <location>
        <begin position="630"/>
        <end position="687"/>
    </location>
</feature>
<organism evidence="3">
    <name type="scientific">Guillardia theta (strain CCMP2712)</name>
    <name type="common">Cryptophyte</name>
    <dbReference type="NCBI Taxonomy" id="905079"/>
    <lineage>
        <taxon>Eukaryota</taxon>
        <taxon>Cryptophyceae</taxon>
        <taxon>Pyrenomonadales</taxon>
        <taxon>Geminigeraceae</taxon>
        <taxon>Guillardia</taxon>
    </lineage>
</organism>
<proteinExistence type="predicted"/>
<dbReference type="RefSeq" id="XP_005835859.1">
    <property type="nucleotide sequence ID" value="XM_005835802.1"/>
</dbReference>
<protein>
    <recommendedName>
        <fullName evidence="2">PDZ domain-containing protein</fullName>
    </recommendedName>
</protein>
<feature type="compositionally biased region" description="Basic and acidic residues" evidence="1">
    <location>
        <begin position="393"/>
        <end position="449"/>
    </location>
</feature>
<keyword evidence="5" id="KW-1185">Reference proteome</keyword>
<name>L1JL74_GUITC</name>
<feature type="region of interest" description="Disordered" evidence="1">
    <location>
        <begin position="739"/>
        <end position="770"/>
    </location>
</feature>
<dbReference type="PROSITE" id="PS50106">
    <property type="entry name" value="PDZ"/>
    <property type="match status" value="1"/>
</dbReference>
<dbReference type="SMART" id="SM00228">
    <property type="entry name" value="PDZ"/>
    <property type="match status" value="1"/>
</dbReference>
<dbReference type="InterPro" id="IPR001478">
    <property type="entry name" value="PDZ"/>
</dbReference>
<feature type="region of interest" description="Disordered" evidence="1">
    <location>
        <begin position="521"/>
        <end position="546"/>
    </location>
</feature>
<evidence type="ECO:0000313" key="3">
    <source>
        <dbReference type="EMBL" id="EKX48879.1"/>
    </source>
</evidence>
<feature type="region of interest" description="Disordered" evidence="1">
    <location>
        <begin position="192"/>
        <end position="252"/>
    </location>
</feature>
<reference evidence="4" key="3">
    <citation type="submission" date="2016-03" db="UniProtKB">
        <authorList>
            <consortium name="EnsemblProtists"/>
        </authorList>
    </citation>
    <scope>IDENTIFICATION</scope>
</reference>
<dbReference type="KEGG" id="gtt:GUITHDRAFT_105503"/>
<dbReference type="GeneID" id="17305500"/>
<feature type="region of interest" description="Disordered" evidence="1">
    <location>
        <begin position="335"/>
        <end position="449"/>
    </location>
</feature>
<feature type="compositionally biased region" description="Polar residues" evidence="1">
    <location>
        <begin position="742"/>
        <end position="752"/>
    </location>
</feature>
<evidence type="ECO:0000313" key="4">
    <source>
        <dbReference type="EnsemblProtists" id="EKX48879"/>
    </source>
</evidence>
<accession>L1JL74</accession>
<feature type="compositionally biased region" description="Polar residues" evidence="1">
    <location>
        <begin position="533"/>
        <end position="546"/>
    </location>
</feature>
<dbReference type="InterPro" id="IPR036034">
    <property type="entry name" value="PDZ_sf"/>
</dbReference>
<feature type="region of interest" description="Disordered" evidence="1">
    <location>
        <begin position="848"/>
        <end position="871"/>
    </location>
</feature>
<dbReference type="Gene3D" id="2.30.42.10">
    <property type="match status" value="1"/>
</dbReference>
<dbReference type="AlphaFoldDB" id="L1JL74"/>
<dbReference type="EnsemblProtists" id="EKX48879">
    <property type="protein sequence ID" value="EKX48879"/>
    <property type="gene ID" value="GUITHDRAFT_105503"/>
</dbReference>
<feature type="compositionally biased region" description="Polar residues" evidence="1">
    <location>
        <begin position="370"/>
        <end position="385"/>
    </location>
</feature>
<dbReference type="Proteomes" id="UP000011087">
    <property type="component" value="Unassembled WGS sequence"/>
</dbReference>
<dbReference type="OrthoDB" id="6022242at2759"/>
<evidence type="ECO:0000256" key="1">
    <source>
        <dbReference type="SAM" id="MobiDB-lite"/>
    </source>
</evidence>
<evidence type="ECO:0000313" key="5">
    <source>
        <dbReference type="Proteomes" id="UP000011087"/>
    </source>
</evidence>
<dbReference type="SUPFAM" id="SSF50156">
    <property type="entry name" value="PDZ domain-like"/>
    <property type="match status" value="1"/>
</dbReference>
<evidence type="ECO:0000259" key="2">
    <source>
        <dbReference type="PROSITE" id="PS50106"/>
    </source>
</evidence>
<feature type="compositionally biased region" description="Basic and acidic residues" evidence="1">
    <location>
        <begin position="224"/>
        <end position="251"/>
    </location>
</feature>
<sequence>MASVDAAGGYGVTEGSFFSLRKEAKELEKEVAQLLTLSPDCSNAHVSFEQTSIAPEVAAEEAPEEAAEEAAEEASDWKVCEETSREREVTCERDAPFHFFGNDGGICSTTLDDDAIGSARGSQHLRVNFQPLSVEQLKSHPPDDSATNSPRSPRANRQCLTPEGWIKALDAGCWSAQCLPFASQTSPLVSQQELLTSSSSSAEPSPRRIQAPRPYIGRQANSHRLKEEGREGKDKAREDKGEQEQAKEVPHESAGIFASAKKFLMMSAVDGQQRQEALELLESFSGALDLGEGWGSDALRNFGIGQASAAAGGAIELRRARESLTAIDYSWNQPGSCPSRPNTRGGLTLEAREKKKVKTARKGEVLATPKPSTSAKRLEGSSSSPAILARSRRIAEQMEREGRRRGNVEDRLMDAGKQRSDKIEKLARAQQDRNETRERKSARKEKTNSARLYETAKLREERIQALQREVTLKLLVFSNLLVTSSLHRLGFRKEKNWRLDDLPPLPPLLLLEEDSETKNDKLLAAGDPKGPQDCSTPLDTSETSSPARELLSVMNRSYDSELEKTYSSLREDLQSKQQGSDEVTESIRMSDKLQQASLKTGTPCSPEVDLYEEEAVARGRIEKEGLERPGGIGIQLTRTSDGTFVIESLPAGVAAQSGKVLLGDELTAVDGNRIIGRDMQFAASLIKVNEEGEREELTGTKGRAGHVVKLSLTRRIKGATGREKRVKLLVPLVRAPLVDQEAPSSSPTSSQELRVPRLSVEQTQVEQEEPVRIKFKSPRNHEPFLLPAPRHDPLARSLTVEHGERFSSPDKLAALELLRKKGPGGAAAYVGLQHEDVEGLREMREQFSSSLSSSIPAARRGQMSEEIEYQV</sequence>
<dbReference type="EMBL" id="JH992984">
    <property type="protein sequence ID" value="EKX48879.1"/>
    <property type="molecule type" value="Genomic_DNA"/>
</dbReference>
<reference evidence="5" key="2">
    <citation type="submission" date="2012-11" db="EMBL/GenBank/DDBJ databases">
        <authorList>
            <person name="Kuo A."/>
            <person name="Curtis B.A."/>
            <person name="Tanifuji G."/>
            <person name="Burki F."/>
            <person name="Gruber A."/>
            <person name="Irimia M."/>
            <person name="Maruyama S."/>
            <person name="Arias M.C."/>
            <person name="Ball S.G."/>
            <person name="Gile G.H."/>
            <person name="Hirakawa Y."/>
            <person name="Hopkins J.F."/>
            <person name="Rensing S.A."/>
            <person name="Schmutz J."/>
            <person name="Symeonidi A."/>
            <person name="Elias M."/>
            <person name="Eveleigh R.J."/>
            <person name="Herman E.K."/>
            <person name="Klute M.J."/>
            <person name="Nakayama T."/>
            <person name="Obornik M."/>
            <person name="Reyes-Prieto A."/>
            <person name="Armbrust E.V."/>
            <person name="Aves S.J."/>
            <person name="Beiko R.G."/>
            <person name="Coutinho P."/>
            <person name="Dacks J.B."/>
            <person name="Durnford D.G."/>
            <person name="Fast N.M."/>
            <person name="Green B.R."/>
            <person name="Grisdale C."/>
            <person name="Hempe F."/>
            <person name="Henrissat B."/>
            <person name="Hoppner M.P."/>
            <person name="Ishida K.-I."/>
            <person name="Kim E."/>
            <person name="Koreny L."/>
            <person name="Kroth P.G."/>
            <person name="Liu Y."/>
            <person name="Malik S.-B."/>
            <person name="Maier U.G."/>
            <person name="McRose D."/>
            <person name="Mock T."/>
            <person name="Neilson J.A."/>
            <person name="Onodera N.T."/>
            <person name="Poole A.M."/>
            <person name="Pritham E.J."/>
            <person name="Richards T.A."/>
            <person name="Rocap G."/>
            <person name="Roy S.W."/>
            <person name="Sarai C."/>
            <person name="Schaack S."/>
            <person name="Shirato S."/>
            <person name="Slamovits C.H."/>
            <person name="Spencer D.F."/>
            <person name="Suzuki S."/>
            <person name="Worden A.Z."/>
            <person name="Zauner S."/>
            <person name="Barry K."/>
            <person name="Bell C."/>
            <person name="Bharti A.K."/>
            <person name="Crow J.A."/>
            <person name="Grimwood J."/>
            <person name="Kramer R."/>
            <person name="Lindquist E."/>
            <person name="Lucas S."/>
            <person name="Salamov A."/>
            <person name="McFadden G.I."/>
            <person name="Lane C.E."/>
            <person name="Keeling P.J."/>
            <person name="Gray M.W."/>
            <person name="Grigoriev I.V."/>
            <person name="Archibald J.M."/>
        </authorList>
    </citation>
    <scope>NUCLEOTIDE SEQUENCE</scope>
    <source>
        <strain evidence="5">CCMP2712</strain>
    </source>
</reference>